<keyword evidence="1" id="KW-0285">Flavoprotein</keyword>
<keyword evidence="4" id="KW-0503">Monooxygenase</keyword>
<name>A0A8H2WQN7_9AGAM</name>
<protein>
    <recommendedName>
        <fullName evidence="7">FAD-binding domain-containing protein</fullName>
    </recommendedName>
</protein>
<dbReference type="SUPFAM" id="SSF51905">
    <property type="entry name" value="FAD/NAD(P)-binding domain"/>
    <property type="match status" value="1"/>
</dbReference>
<accession>A0A8H2WQN7</accession>
<evidence type="ECO:0000256" key="4">
    <source>
        <dbReference type="ARBA" id="ARBA00023033"/>
    </source>
</evidence>
<dbReference type="AlphaFoldDB" id="A0A8H2WQN7"/>
<dbReference type="InterPro" id="IPR036188">
    <property type="entry name" value="FAD/NAD-bd_sf"/>
</dbReference>
<dbReference type="PANTHER" id="PTHR46972:SF1">
    <property type="entry name" value="FAD DEPENDENT OXIDOREDUCTASE DOMAIN-CONTAINING PROTEIN"/>
    <property type="match status" value="1"/>
</dbReference>
<dbReference type="EMBL" id="CAJMWS010000297">
    <property type="protein sequence ID" value="CAE6394273.1"/>
    <property type="molecule type" value="Genomic_DNA"/>
</dbReference>
<evidence type="ECO:0008006" key="7">
    <source>
        <dbReference type="Google" id="ProtNLM"/>
    </source>
</evidence>
<evidence type="ECO:0000256" key="2">
    <source>
        <dbReference type="ARBA" id="ARBA00022827"/>
    </source>
</evidence>
<keyword evidence="3" id="KW-0560">Oxidoreductase</keyword>
<sequence length="80" mass="8856">MTCPRIAIIGAGPSGFVLARILANNSIVPDVFESDLSADYRAQVGSLDFHEHSGQYAIREADLWQEFLKYARYEPHSSVG</sequence>
<dbReference type="Proteomes" id="UP000663846">
    <property type="component" value="Unassembled WGS sequence"/>
</dbReference>
<evidence type="ECO:0000256" key="1">
    <source>
        <dbReference type="ARBA" id="ARBA00022630"/>
    </source>
</evidence>
<dbReference type="Gene3D" id="3.50.50.60">
    <property type="entry name" value="FAD/NAD(P)-binding domain"/>
    <property type="match status" value="1"/>
</dbReference>
<evidence type="ECO:0000313" key="6">
    <source>
        <dbReference type="Proteomes" id="UP000663846"/>
    </source>
</evidence>
<dbReference type="PANTHER" id="PTHR46972">
    <property type="entry name" value="MONOOXYGENASE ASQM-RELATED"/>
    <property type="match status" value="1"/>
</dbReference>
<gene>
    <name evidence="5" type="ORF">RDB_LOCUS47437</name>
</gene>
<evidence type="ECO:0000313" key="5">
    <source>
        <dbReference type="EMBL" id="CAE6394273.1"/>
    </source>
</evidence>
<comment type="caution">
    <text evidence="5">The sequence shown here is derived from an EMBL/GenBank/DDBJ whole genome shotgun (WGS) entry which is preliminary data.</text>
</comment>
<proteinExistence type="predicted"/>
<organism evidence="5 6">
    <name type="scientific">Rhizoctonia solani</name>
    <dbReference type="NCBI Taxonomy" id="456999"/>
    <lineage>
        <taxon>Eukaryota</taxon>
        <taxon>Fungi</taxon>
        <taxon>Dikarya</taxon>
        <taxon>Basidiomycota</taxon>
        <taxon>Agaricomycotina</taxon>
        <taxon>Agaricomycetes</taxon>
        <taxon>Cantharellales</taxon>
        <taxon>Ceratobasidiaceae</taxon>
        <taxon>Rhizoctonia</taxon>
    </lineage>
</organism>
<evidence type="ECO:0000256" key="3">
    <source>
        <dbReference type="ARBA" id="ARBA00023002"/>
    </source>
</evidence>
<keyword evidence="2" id="KW-0274">FAD</keyword>
<reference evidence="5" key="1">
    <citation type="submission" date="2021-01" db="EMBL/GenBank/DDBJ databases">
        <authorList>
            <person name="Kaushik A."/>
        </authorList>
    </citation>
    <scope>NUCLEOTIDE SEQUENCE</scope>
    <source>
        <strain evidence="5">AG1-1C</strain>
    </source>
</reference>
<dbReference type="GO" id="GO:0004497">
    <property type="term" value="F:monooxygenase activity"/>
    <property type="evidence" value="ECO:0007669"/>
    <property type="project" value="UniProtKB-KW"/>
</dbReference>